<comment type="caution">
    <text evidence="4">The sequence shown here is derived from an EMBL/GenBank/DDBJ whole genome shotgun (WGS) entry which is preliminary data.</text>
</comment>
<feature type="compositionally biased region" description="Polar residues" evidence="2">
    <location>
        <begin position="85"/>
        <end position="98"/>
    </location>
</feature>
<evidence type="ECO:0000256" key="1">
    <source>
        <dbReference type="SAM" id="Coils"/>
    </source>
</evidence>
<evidence type="ECO:0000313" key="5">
    <source>
        <dbReference type="Proteomes" id="UP000053558"/>
    </source>
</evidence>
<feature type="region of interest" description="Disordered" evidence="2">
    <location>
        <begin position="320"/>
        <end position="358"/>
    </location>
</feature>
<gene>
    <name evidence="4" type="ORF">CONPUDRAFT_156983</name>
</gene>
<dbReference type="EMBL" id="JH711583">
    <property type="protein sequence ID" value="EIW77799.1"/>
    <property type="molecule type" value="Genomic_DNA"/>
</dbReference>
<dbReference type="InterPro" id="IPR049203">
    <property type="entry name" value="DUF6818"/>
</dbReference>
<evidence type="ECO:0000313" key="4">
    <source>
        <dbReference type="EMBL" id="EIW77799.1"/>
    </source>
</evidence>
<feature type="compositionally biased region" description="Basic and acidic residues" evidence="2">
    <location>
        <begin position="194"/>
        <end position="206"/>
    </location>
</feature>
<feature type="domain" description="DUF6818" evidence="3">
    <location>
        <begin position="239"/>
        <end position="314"/>
    </location>
</feature>
<dbReference type="PANTHER" id="PTHR34409">
    <property type="entry name" value="SET DOMAIN-CONTAINING PROTEIN"/>
    <property type="match status" value="1"/>
</dbReference>
<feature type="compositionally biased region" description="Basic and acidic residues" evidence="2">
    <location>
        <begin position="74"/>
        <end position="84"/>
    </location>
</feature>
<dbReference type="AlphaFoldDB" id="A0A5M3MEV4"/>
<dbReference type="GeneID" id="19203683"/>
<dbReference type="RefSeq" id="XP_007772140.1">
    <property type="nucleotide sequence ID" value="XM_007773950.1"/>
</dbReference>
<dbReference type="Pfam" id="PF20681">
    <property type="entry name" value="DUF6818"/>
    <property type="match status" value="1"/>
</dbReference>
<dbReference type="KEGG" id="cput:CONPUDRAFT_156983"/>
<organism evidence="4 5">
    <name type="scientific">Coniophora puteana (strain RWD-64-598)</name>
    <name type="common">Brown rot fungus</name>
    <dbReference type="NCBI Taxonomy" id="741705"/>
    <lineage>
        <taxon>Eukaryota</taxon>
        <taxon>Fungi</taxon>
        <taxon>Dikarya</taxon>
        <taxon>Basidiomycota</taxon>
        <taxon>Agaricomycotina</taxon>
        <taxon>Agaricomycetes</taxon>
        <taxon>Agaricomycetidae</taxon>
        <taxon>Boletales</taxon>
        <taxon>Coniophorineae</taxon>
        <taxon>Coniophoraceae</taxon>
        <taxon>Coniophora</taxon>
    </lineage>
</organism>
<reference evidence="5" key="1">
    <citation type="journal article" date="2012" name="Science">
        <title>The Paleozoic origin of enzymatic lignin decomposition reconstructed from 31 fungal genomes.</title>
        <authorList>
            <person name="Floudas D."/>
            <person name="Binder M."/>
            <person name="Riley R."/>
            <person name="Barry K."/>
            <person name="Blanchette R.A."/>
            <person name="Henrissat B."/>
            <person name="Martinez A.T."/>
            <person name="Otillar R."/>
            <person name="Spatafora J.W."/>
            <person name="Yadav J.S."/>
            <person name="Aerts A."/>
            <person name="Benoit I."/>
            <person name="Boyd A."/>
            <person name="Carlson A."/>
            <person name="Copeland A."/>
            <person name="Coutinho P.M."/>
            <person name="de Vries R.P."/>
            <person name="Ferreira P."/>
            <person name="Findley K."/>
            <person name="Foster B."/>
            <person name="Gaskell J."/>
            <person name="Glotzer D."/>
            <person name="Gorecki P."/>
            <person name="Heitman J."/>
            <person name="Hesse C."/>
            <person name="Hori C."/>
            <person name="Igarashi K."/>
            <person name="Jurgens J.A."/>
            <person name="Kallen N."/>
            <person name="Kersten P."/>
            <person name="Kohler A."/>
            <person name="Kuees U."/>
            <person name="Kumar T.K.A."/>
            <person name="Kuo A."/>
            <person name="LaButti K."/>
            <person name="Larrondo L.F."/>
            <person name="Lindquist E."/>
            <person name="Ling A."/>
            <person name="Lombard V."/>
            <person name="Lucas S."/>
            <person name="Lundell T."/>
            <person name="Martin R."/>
            <person name="McLaughlin D.J."/>
            <person name="Morgenstern I."/>
            <person name="Morin E."/>
            <person name="Murat C."/>
            <person name="Nagy L.G."/>
            <person name="Nolan M."/>
            <person name="Ohm R.A."/>
            <person name="Patyshakuliyeva A."/>
            <person name="Rokas A."/>
            <person name="Ruiz-Duenas F.J."/>
            <person name="Sabat G."/>
            <person name="Salamov A."/>
            <person name="Samejima M."/>
            <person name="Schmutz J."/>
            <person name="Slot J.C."/>
            <person name="St John F."/>
            <person name="Stenlid J."/>
            <person name="Sun H."/>
            <person name="Sun S."/>
            <person name="Syed K."/>
            <person name="Tsang A."/>
            <person name="Wiebenga A."/>
            <person name="Young D."/>
            <person name="Pisabarro A."/>
            <person name="Eastwood D.C."/>
            <person name="Martin F."/>
            <person name="Cullen D."/>
            <person name="Grigoriev I.V."/>
            <person name="Hibbett D.S."/>
        </authorList>
    </citation>
    <scope>NUCLEOTIDE SEQUENCE [LARGE SCALE GENOMIC DNA]</scope>
    <source>
        <strain evidence="5">RWD-64-598 SS2</strain>
    </source>
</reference>
<keyword evidence="1" id="KW-0175">Coiled coil</keyword>
<proteinExistence type="predicted"/>
<feature type="coiled-coil region" evidence="1">
    <location>
        <begin position="403"/>
        <end position="437"/>
    </location>
</feature>
<feature type="region of interest" description="Disordered" evidence="2">
    <location>
        <begin position="482"/>
        <end position="521"/>
    </location>
</feature>
<protein>
    <recommendedName>
        <fullName evidence="3">DUF6818 domain-containing protein</fullName>
    </recommendedName>
</protein>
<evidence type="ECO:0000259" key="3">
    <source>
        <dbReference type="Pfam" id="PF20681"/>
    </source>
</evidence>
<name>A0A5M3MEV4_CONPW</name>
<evidence type="ECO:0000256" key="2">
    <source>
        <dbReference type="SAM" id="MobiDB-lite"/>
    </source>
</evidence>
<dbReference type="Proteomes" id="UP000053558">
    <property type="component" value="Unassembled WGS sequence"/>
</dbReference>
<dbReference type="OMA" id="WSAIETE"/>
<keyword evidence="5" id="KW-1185">Reference proteome</keyword>
<feature type="compositionally biased region" description="Acidic residues" evidence="2">
    <location>
        <begin position="486"/>
        <end position="497"/>
    </location>
</feature>
<dbReference type="OrthoDB" id="99432at2759"/>
<feature type="compositionally biased region" description="Basic and acidic residues" evidence="2">
    <location>
        <begin position="511"/>
        <end position="521"/>
    </location>
</feature>
<sequence length="521" mass="56374">MSDYPQQPFFIHPTSGICYRQLADSSWVPDLPQSQLPSLRSILESDTLTPDQRFARTLPVLPMPAATTTNSHHSSLENDHDTRTPSHPSFENGHNTLNPPLHITSDHSTSLYHPTHETARSEAAATGAGHAQPRRGTPATPEDDSDDQAIMAGLSRELASAHQAGGSRPSAPAKAKAKGRADVPQASSSKRKAPHDAADEPVDAKKRTAPGFKGRIAGAPNYNNTDVGELLSIVRAVLPIGGRAWQEVERLHNEWAESTGRPTRSAKSLEAKFKQLVCIRKPTGSAECPPHVEAAQEIEDLINEKAGTRDLNDDEIVDIADASDDENSNHNTNDKGKGKASEPGPSTVSRGRSQAPRAPRHLGADLLQTISASLDPQARAEREAERTACSLHTAHTLHLSSQLREANTTINNLRNLLHEAERRADRLELRAQVMADLQQPGAGAGPSSFNRLNNILSDSTNLEHTTRVRCVRYADGGAATVVINPGDDENQGLDDEGVMSSWDEGVPQPEGYEREQEGDHE</sequence>
<dbReference type="PANTHER" id="PTHR34409:SF1">
    <property type="entry name" value="MYB-LIKE DOMAIN-CONTAINING PROTEIN"/>
    <property type="match status" value="1"/>
</dbReference>
<feature type="region of interest" description="Disordered" evidence="2">
    <location>
        <begin position="57"/>
        <end position="212"/>
    </location>
</feature>
<accession>A0A5M3MEV4</accession>